<dbReference type="GO" id="GO:0005524">
    <property type="term" value="F:ATP binding"/>
    <property type="evidence" value="ECO:0007669"/>
    <property type="project" value="UniProtKB-UniRule"/>
</dbReference>
<evidence type="ECO:0000256" key="7">
    <source>
        <dbReference type="ARBA" id="ARBA00022694"/>
    </source>
</evidence>
<feature type="domain" description="YrdC-like" evidence="15">
    <location>
        <begin position="1"/>
        <end position="170"/>
    </location>
</feature>
<name>A0A4R1RB81_HYDET</name>
<dbReference type="EMBL" id="SLUN01000022">
    <property type="protein sequence ID" value="TCL63031.1"/>
    <property type="molecule type" value="Genomic_DNA"/>
</dbReference>
<dbReference type="FunFam" id="3.90.870.10:FF:000009">
    <property type="entry name" value="Threonylcarbamoyl-AMP synthase, putative"/>
    <property type="match status" value="1"/>
</dbReference>
<comment type="subcellular location">
    <subcellularLocation>
        <location evidence="1 13">Cytoplasm</location>
    </subcellularLocation>
</comment>
<evidence type="ECO:0000259" key="15">
    <source>
        <dbReference type="PROSITE" id="PS51163"/>
    </source>
</evidence>
<keyword evidence="7 13" id="KW-0819">tRNA processing</keyword>
<evidence type="ECO:0000256" key="10">
    <source>
        <dbReference type="ARBA" id="ARBA00022840"/>
    </source>
</evidence>
<dbReference type="GO" id="GO:0000049">
    <property type="term" value="F:tRNA binding"/>
    <property type="evidence" value="ECO:0007669"/>
    <property type="project" value="TreeGrafter"/>
</dbReference>
<feature type="binding site" evidence="14">
    <location>
        <position position="30"/>
    </location>
    <ligand>
        <name>ATP</name>
        <dbReference type="ChEBI" id="CHEBI:30616"/>
    </ligand>
</feature>
<keyword evidence="5 13" id="KW-0963">Cytoplasm</keyword>
<evidence type="ECO:0000256" key="4">
    <source>
        <dbReference type="ARBA" id="ARBA00015492"/>
    </source>
</evidence>
<feature type="binding site" evidence="14">
    <location>
        <position position="7"/>
    </location>
    <ligand>
        <name>L-threonine</name>
        <dbReference type="ChEBI" id="CHEBI:57926"/>
    </ligand>
</feature>
<dbReference type="GO" id="GO:0008033">
    <property type="term" value="P:tRNA processing"/>
    <property type="evidence" value="ECO:0007669"/>
    <property type="project" value="UniProtKB-KW"/>
</dbReference>
<dbReference type="InterPro" id="IPR038385">
    <property type="entry name" value="Sua5/YwlC_C"/>
</dbReference>
<dbReference type="InterPro" id="IPR005145">
    <property type="entry name" value="Sua5_C"/>
</dbReference>
<dbReference type="GO" id="GO:0003725">
    <property type="term" value="F:double-stranded RNA binding"/>
    <property type="evidence" value="ECO:0007669"/>
    <property type="project" value="UniProtKB-UniRule"/>
</dbReference>
<proteinExistence type="inferred from homology"/>
<dbReference type="PROSITE" id="PS51163">
    <property type="entry name" value="YRDC"/>
    <property type="match status" value="1"/>
</dbReference>
<dbReference type="PIRSF" id="PIRSF004930">
    <property type="entry name" value="Tln_factor_SUA5"/>
    <property type="match status" value="1"/>
</dbReference>
<accession>A0A4R1RB81</accession>
<protein>
    <recommendedName>
        <fullName evidence="4 13">Threonylcarbamoyl-AMP synthase</fullName>
        <shortName evidence="13">TC-AMP synthase</shortName>
        <ecNumber evidence="3 13">2.7.7.87</ecNumber>
    </recommendedName>
    <alternativeName>
        <fullName evidence="11 13">L-threonylcarbamoyladenylate synthase</fullName>
    </alternativeName>
</protein>
<dbReference type="InterPro" id="IPR017945">
    <property type="entry name" value="DHBP_synth_RibB-like_a/b_dom"/>
</dbReference>
<dbReference type="Gene3D" id="3.40.50.11030">
    <property type="entry name" value="Threonylcarbamoyl-AMP synthase, C-terminal domain"/>
    <property type="match status" value="1"/>
</dbReference>
<comment type="similarity">
    <text evidence="2 13">Belongs to the SUA5 family.</text>
</comment>
<comment type="catalytic activity">
    <reaction evidence="12 13">
        <text>L-threonine + hydrogencarbonate + ATP = L-threonylcarbamoyladenylate + diphosphate + H2O</text>
        <dbReference type="Rhea" id="RHEA:36407"/>
        <dbReference type="ChEBI" id="CHEBI:15377"/>
        <dbReference type="ChEBI" id="CHEBI:17544"/>
        <dbReference type="ChEBI" id="CHEBI:30616"/>
        <dbReference type="ChEBI" id="CHEBI:33019"/>
        <dbReference type="ChEBI" id="CHEBI:57926"/>
        <dbReference type="ChEBI" id="CHEBI:73682"/>
        <dbReference type="EC" id="2.7.7.87"/>
    </reaction>
</comment>
<sequence>MVFPTETVYGLGAVFNDENALLKIFAVKGRPSDNPLIVHIWDVKQLSSLVSQVSSKAECLTKAFWPGPLTIIFPKRSLVSGVVTAGLDTVAVRMPSHPVAQALLRLTDVPVAAPSANLSGRPSPTKGSHVVEDLFGKVEYIIDAGPCPAGIESTVIKLEPDPVILRPGSVTKEMLEQALGERVAVANPDNQEHPQAPGMKYRHYAPQAPALLFEGDPEKVVAEINHRLDQGKSSERIVVISSSEHLTRYRNEWVLDLGPLESPEVAASRLYDLLRFCDQLAASQILIEGVKPQGVGLAVANRLRKAAGGCIVRVS</sequence>
<feature type="binding site" evidence="14">
    <location>
        <position position="34"/>
    </location>
    <ligand>
        <name>ATP</name>
        <dbReference type="ChEBI" id="CHEBI:30616"/>
    </ligand>
</feature>
<dbReference type="InterPro" id="IPR050156">
    <property type="entry name" value="TC-AMP_synthase_SUA5"/>
</dbReference>
<feature type="binding site" evidence="14">
    <location>
        <position position="153"/>
    </location>
    <ligand>
        <name>L-threonine</name>
        <dbReference type="ChEBI" id="CHEBI:57926"/>
    </ligand>
</feature>
<dbReference type="GO" id="GO:0006450">
    <property type="term" value="P:regulation of translational fidelity"/>
    <property type="evidence" value="ECO:0007669"/>
    <property type="project" value="TreeGrafter"/>
</dbReference>
<dbReference type="InterPro" id="IPR006070">
    <property type="entry name" value="Sua5-like_dom"/>
</dbReference>
<keyword evidence="10 13" id="KW-0067">ATP-binding</keyword>
<evidence type="ECO:0000256" key="5">
    <source>
        <dbReference type="ARBA" id="ARBA00022490"/>
    </source>
</evidence>
<keyword evidence="17" id="KW-1185">Reference proteome</keyword>
<dbReference type="Proteomes" id="UP000295008">
    <property type="component" value="Unassembled WGS sequence"/>
</dbReference>
<keyword evidence="6 13" id="KW-0808">Transferase</keyword>
<evidence type="ECO:0000256" key="14">
    <source>
        <dbReference type="PIRSR" id="PIRSR004930-1"/>
    </source>
</evidence>
<dbReference type="InterPro" id="IPR010923">
    <property type="entry name" value="T(6)A37_SUA5"/>
</dbReference>
<comment type="caution">
    <text evidence="16">The sequence shown here is derived from an EMBL/GenBank/DDBJ whole genome shotgun (WGS) entry which is preliminary data.</text>
</comment>
<dbReference type="EC" id="2.7.7.87" evidence="3 13"/>
<gene>
    <name evidence="16" type="ORF">EDC14_102287</name>
</gene>
<evidence type="ECO:0000313" key="17">
    <source>
        <dbReference type="Proteomes" id="UP000295008"/>
    </source>
</evidence>
<feature type="binding site" evidence="14">
    <location>
        <position position="39"/>
    </location>
    <ligand>
        <name>L-threonine</name>
        <dbReference type="ChEBI" id="CHEBI:57926"/>
    </ligand>
</feature>
<dbReference type="GO" id="GO:0005737">
    <property type="term" value="C:cytoplasm"/>
    <property type="evidence" value="ECO:0007669"/>
    <property type="project" value="UniProtKB-SubCell"/>
</dbReference>
<comment type="function">
    <text evidence="13">Required for the formation of a threonylcarbamoyl group on adenosine at position 37 (t(6)A37) in tRNAs that read codons beginning with adenine.</text>
</comment>
<keyword evidence="8 13" id="KW-0548">Nucleotidyltransferase</keyword>
<evidence type="ECO:0000256" key="12">
    <source>
        <dbReference type="ARBA" id="ARBA00048366"/>
    </source>
</evidence>
<dbReference type="SUPFAM" id="SSF55821">
    <property type="entry name" value="YrdC/RibB"/>
    <property type="match status" value="1"/>
</dbReference>
<keyword evidence="9 13" id="KW-0547">Nucleotide-binding</keyword>
<dbReference type="AlphaFoldDB" id="A0A4R1RB81"/>
<dbReference type="PANTHER" id="PTHR17490:SF16">
    <property type="entry name" value="THREONYLCARBAMOYL-AMP SYNTHASE"/>
    <property type="match status" value="1"/>
</dbReference>
<evidence type="ECO:0000256" key="1">
    <source>
        <dbReference type="ARBA" id="ARBA00004496"/>
    </source>
</evidence>
<evidence type="ECO:0000256" key="9">
    <source>
        <dbReference type="ARBA" id="ARBA00022741"/>
    </source>
</evidence>
<dbReference type="Pfam" id="PF01300">
    <property type="entry name" value="Sua5_yciO_yrdC"/>
    <property type="match status" value="1"/>
</dbReference>
<evidence type="ECO:0000313" key="16">
    <source>
        <dbReference type="EMBL" id="TCL63031.1"/>
    </source>
</evidence>
<dbReference type="Gene3D" id="3.90.870.10">
    <property type="entry name" value="DHBP synthase"/>
    <property type="match status" value="1"/>
</dbReference>
<dbReference type="PANTHER" id="PTHR17490">
    <property type="entry name" value="SUA5"/>
    <property type="match status" value="1"/>
</dbReference>
<feature type="binding site" evidence="14">
    <location>
        <position position="113"/>
    </location>
    <ligand>
        <name>L-threonine</name>
        <dbReference type="ChEBI" id="CHEBI:57926"/>
    </ligand>
</feature>
<reference evidence="16 17" key="1">
    <citation type="submission" date="2019-03" db="EMBL/GenBank/DDBJ databases">
        <title>Genomic Encyclopedia of Type Strains, Phase IV (KMG-IV): sequencing the most valuable type-strain genomes for metagenomic binning, comparative biology and taxonomic classification.</title>
        <authorList>
            <person name="Goeker M."/>
        </authorList>
    </citation>
    <scope>NUCLEOTIDE SEQUENCE [LARGE SCALE GENOMIC DNA]</scope>
    <source>
        <strain evidence="16 17">LX-B</strain>
    </source>
</reference>
<feature type="binding site" evidence="14">
    <location>
        <position position="123"/>
    </location>
    <ligand>
        <name>ATP</name>
        <dbReference type="ChEBI" id="CHEBI:30616"/>
    </ligand>
</feature>
<evidence type="ECO:0000256" key="13">
    <source>
        <dbReference type="PIRNR" id="PIRNR004930"/>
    </source>
</evidence>
<feature type="binding site" evidence="14">
    <location>
        <position position="89"/>
    </location>
    <ligand>
        <name>ATP</name>
        <dbReference type="ChEBI" id="CHEBI:30616"/>
    </ligand>
</feature>
<evidence type="ECO:0000256" key="3">
    <source>
        <dbReference type="ARBA" id="ARBA00012584"/>
    </source>
</evidence>
<evidence type="ECO:0000256" key="6">
    <source>
        <dbReference type="ARBA" id="ARBA00022679"/>
    </source>
</evidence>
<feature type="binding site" evidence="14">
    <location>
        <position position="115"/>
    </location>
    <ligand>
        <name>ATP</name>
        <dbReference type="ChEBI" id="CHEBI:30616"/>
    </ligand>
</feature>
<feature type="binding site" evidence="14">
    <location>
        <position position="93"/>
    </location>
    <ligand>
        <name>L-threonine</name>
        <dbReference type="ChEBI" id="CHEBI:57926"/>
    </ligand>
</feature>
<dbReference type="Pfam" id="PF03481">
    <property type="entry name" value="Sua5_C"/>
    <property type="match status" value="1"/>
</dbReference>
<feature type="binding site" evidence="14">
    <location>
        <position position="204"/>
    </location>
    <ligand>
        <name>ATP</name>
        <dbReference type="ChEBI" id="CHEBI:30616"/>
    </ligand>
</feature>
<dbReference type="NCBIfam" id="TIGR00057">
    <property type="entry name" value="L-threonylcarbamoyladenylate synthase"/>
    <property type="match status" value="1"/>
</dbReference>
<evidence type="ECO:0000256" key="8">
    <source>
        <dbReference type="ARBA" id="ARBA00022695"/>
    </source>
</evidence>
<dbReference type="GO" id="GO:0061710">
    <property type="term" value="F:L-threonylcarbamoyladenylate synthase"/>
    <property type="evidence" value="ECO:0007669"/>
    <property type="project" value="UniProtKB-EC"/>
</dbReference>
<organism evidence="16 17">
    <name type="scientific">Hydrogenispora ethanolica</name>
    <dbReference type="NCBI Taxonomy" id="1082276"/>
    <lineage>
        <taxon>Bacteria</taxon>
        <taxon>Bacillati</taxon>
        <taxon>Bacillota</taxon>
        <taxon>Hydrogenispora</taxon>
    </lineage>
</organism>
<evidence type="ECO:0000256" key="2">
    <source>
        <dbReference type="ARBA" id="ARBA00007663"/>
    </source>
</evidence>
<evidence type="ECO:0000256" key="11">
    <source>
        <dbReference type="ARBA" id="ARBA00029774"/>
    </source>
</evidence>
<feature type="binding site" evidence="14">
    <location>
        <position position="166"/>
    </location>
    <ligand>
        <name>ATP</name>
        <dbReference type="ChEBI" id="CHEBI:30616"/>
    </ligand>
</feature>